<evidence type="ECO:0000256" key="3">
    <source>
        <dbReference type="ARBA" id="ARBA00022737"/>
    </source>
</evidence>
<evidence type="ECO:0000256" key="6">
    <source>
        <dbReference type="ARBA" id="ARBA00023125"/>
    </source>
</evidence>
<evidence type="ECO:0000259" key="10">
    <source>
        <dbReference type="PROSITE" id="PS50023"/>
    </source>
</evidence>
<evidence type="ECO:0000313" key="11">
    <source>
        <dbReference type="EMBL" id="KAF0761433.1"/>
    </source>
</evidence>
<comment type="caution">
    <text evidence="11">The sequence shown here is derived from an EMBL/GenBank/DDBJ whole genome shotgun (WGS) entry which is preliminary data.</text>
</comment>
<dbReference type="OrthoDB" id="10068367at2759"/>
<keyword evidence="12" id="KW-1185">Reference proteome</keyword>
<evidence type="ECO:0000256" key="8">
    <source>
        <dbReference type="ARBA" id="ARBA00023242"/>
    </source>
</evidence>
<dbReference type="SMART" id="SM00132">
    <property type="entry name" value="LIM"/>
    <property type="match status" value="1"/>
</dbReference>
<keyword evidence="2 9" id="KW-0479">Metal-binding</keyword>
<evidence type="ECO:0000256" key="1">
    <source>
        <dbReference type="ARBA" id="ARBA00004123"/>
    </source>
</evidence>
<dbReference type="InterPro" id="IPR050453">
    <property type="entry name" value="LIM_Homeobox_TF"/>
</dbReference>
<evidence type="ECO:0000313" key="12">
    <source>
        <dbReference type="Proteomes" id="UP000478052"/>
    </source>
</evidence>
<evidence type="ECO:0000256" key="5">
    <source>
        <dbReference type="ARBA" id="ARBA00023038"/>
    </source>
</evidence>
<evidence type="ECO:0000256" key="4">
    <source>
        <dbReference type="ARBA" id="ARBA00022833"/>
    </source>
</evidence>
<feature type="non-terminal residue" evidence="11">
    <location>
        <position position="1"/>
    </location>
</feature>
<proteinExistence type="predicted"/>
<keyword evidence="6 11" id="KW-0238">DNA-binding</keyword>
<dbReference type="PANTHER" id="PTHR24208:SF127">
    <property type="entry name" value="LIM_HOMEOBOX PROTEIN AWH"/>
    <property type="match status" value="1"/>
</dbReference>
<dbReference type="Proteomes" id="UP000478052">
    <property type="component" value="Unassembled WGS sequence"/>
</dbReference>
<dbReference type="GO" id="GO:0030182">
    <property type="term" value="P:neuron differentiation"/>
    <property type="evidence" value="ECO:0007669"/>
    <property type="project" value="TreeGrafter"/>
</dbReference>
<evidence type="ECO:0000256" key="7">
    <source>
        <dbReference type="ARBA" id="ARBA00023155"/>
    </source>
</evidence>
<keyword evidence="3" id="KW-0677">Repeat</keyword>
<dbReference type="SUPFAM" id="SSF57716">
    <property type="entry name" value="Glucocorticoid receptor-like (DNA-binding domain)"/>
    <property type="match status" value="2"/>
</dbReference>
<dbReference type="Pfam" id="PF00412">
    <property type="entry name" value="LIM"/>
    <property type="match status" value="1"/>
</dbReference>
<dbReference type="Gene3D" id="2.10.110.10">
    <property type="entry name" value="Cysteine Rich Protein"/>
    <property type="match status" value="1"/>
</dbReference>
<sequence>TESLQCRGCSDPITDRFLLKVSDKIWHVSCLRCCVCNLVLEDEPSCFIKDDSIYCRQDYARGPREKTEAAGRINHKIRRVSKIPVEDTVAQCLAPVNVTL</sequence>
<evidence type="ECO:0000256" key="2">
    <source>
        <dbReference type="ARBA" id="ARBA00022723"/>
    </source>
</evidence>
<dbReference type="PROSITE" id="PS50023">
    <property type="entry name" value="LIM_DOMAIN_2"/>
    <property type="match status" value="1"/>
</dbReference>
<gene>
    <name evidence="11" type="ORF">FWK35_00019011</name>
</gene>
<protein>
    <submittedName>
        <fullName evidence="11">LIM/homeobox protein Lhx9-like</fullName>
    </submittedName>
</protein>
<dbReference type="GO" id="GO:0000977">
    <property type="term" value="F:RNA polymerase II transcription regulatory region sequence-specific DNA binding"/>
    <property type="evidence" value="ECO:0007669"/>
    <property type="project" value="TreeGrafter"/>
</dbReference>
<dbReference type="InterPro" id="IPR001781">
    <property type="entry name" value="Znf_LIM"/>
</dbReference>
<dbReference type="GO" id="GO:0046872">
    <property type="term" value="F:metal ion binding"/>
    <property type="evidence" value="ECO:0007669"/>
    <property type="project" value="UniProtKB-KW"/>
</dbReference>
<dbReference type="GO" id="GO:0000981">
    <property type="term" value="F:DNA-binding transcription factor activity, RNA polymerase II-specific"/>
    <property type="evidence" value="ECO:0007669"/>
    <property type="project" value="TreeGrafter"/>
</dbReference>
<dbReference type="GO" id="GO:0005634">
    <property type="term" value="C:nucleus"/>
    <property type="evidence" value="ECO:0007669"/>
    <property type="project" value="UniProtKB-SubCell"/>
</dbReference>
<keyword evidence="5 9" id="KW-0440">LIM domain</keyword>
<comment type="subcellular location">
    <subcellularLocation>
        <location evidence="1">Nucleus</location>
    </subcellularLocation>
</comment>
<dbReference type="AlphaFoldDB" id="A0A6G0YUU3"/>
<name>A0A6G0YUU3_APHCR</name>
<keyword evidence="4 9" id="KW-0862">Zinc</keyword>
<keyword evidence="7 11" id="KW-0371">Homeobox</keyword>
<accession>A0A6G0YUU3</accession>
<organism evidence="11 12">
    <name type="scientific">Aphis craccivora</name>
    <name type="common">Cowpea aphid</name>
    <dbReference type="NCBI Taxonomy" id="307492"/>
    <lineage>
        <taxon>Eukaryota</taxon>
        <taxon>Metazoa</taxon>
        <taxon>Ecdysozoa</taxon>
        <taxon>Arthropoda</taxon>
        <taxon>Hexapoda</taxon>
        <taxon>Insecta</taxon>
        <taxon>Pterygota</taxon>
        <taxon>Neoptera</taxon>
        <taxon>Paraneoptera</taxon>
        <taxon>Hemiptera</taxon>
        <taxon>Sternorrhyncha</taxon>
        <taxon>Aphidomorpha</taxon>
        <taxon>Aphidoidea</taxon>
        <taxon>Aphididae</taxon>
        <taxon>Aphidini</taxon>
        <taxon>Aphis</taxon>
        <taxon>Aphis</taxon>
    </lineage>
</organism>
<reference evidence="11 12" key="1">
    <citation type="submission" date="2019-08" db="EMBL/GenBank/DDBJ databases">
        <title>Whole genome of Aphis craccivora.</title>
        <authorList>
            <person name="Voronova N.V."/>
            <person name="Shulinski R.S."/>
            <person name="Bandarenka Y.V."/>
            <person name="Zhorov D.G."/>
            <person name="Warner D."/>
        </authorList>
    </citation>
    <scope>NUCLEOTIDE SEQUENCE [LARGE SCALE GENOMIC DNA]</scope>
    <source>
        <strain evidence="11">180601</strain>
        <tissue evidence="11">Whole Body</tissue>
    </source>
</reference>
<feature type="domain" description="LIM zinc-binding" evidence="10">
    <location>
        <begin position="4"/>
        <end position="65"/>
    </location>
</feature>
<evidence type="ECO:0000256" key="9">
    <source>
        <dbReference type="PROSITE-ProRule" id="PRU00125"/>
    </source>
</evidence>
<dbReference type="PANTHER" id="PTHR24208">
    <property type="entry name" value="LIM/HOMEOBOX PROTEIN LHX"/>
    <property type="match status" value="1"/>
</dbReference>
<dbReference type="CDD" id="cd09373">
    <property type="entry name" value="LIM1_AWH"/>
    <property type="match status" value="1"/>
</dbReference>
<dbReference type="FunFam" id="2.10.110.10:FF:000006">
    <property type="entry name" value="LIM homeobox transcription factor 1-beta"/>
    <property type="match status" value="1"/>
</dbReference>
<keyword evidence="8" id="KW-0539">Nucleus</keyword>
<dbReference type="EMBL" id="VUJU01002392">
    <property type="protein sequence ID" value="KAF0761433.1"/>
    <property type="molecule type" value="Genomic_DNA"/>
</dbReference>
<dbReference type="PROSITE" id="PS00478">
    <property type="entry name" value="LIM_DOMAIN_1"/>
    <property type="match status" value="1"/>
</dbReference>